<protein>
    <submittedName>
        <fullName evidence="2">Uncharacterized protein</fullName>
    </submittedName>
</protein>
<organism evidence="2 3">
    <name type="scientific">Ensete ventricosum</name>
    <name type="common">Abyssinian banana</name>
    <name type="synonym">Musa ensete</name>
    <dbReference type="NCBI Taxonomy" id="4639"/>
    <lineage>
        <taxon>Eukaryota</taxon>
        <taxon>Viridiplantae</taxon>
        <taxon>Streptophyta</taxon>
        <taxon>Embryophyta</taxon>
        <taxon>Tracheophyta</taxon>
        <taxon>Spermatophyta</taxon>
        <taxon>Magnoliopsida</taxon>
        <taxon>Liliopsida</taxon>
        <taxon>Zingiberales</taxon>
        <taxon>Musaceae</taxon>
        <taxon>Ensete</taxon>
    </lineage>
</organism>
<feature type="compositionally biased region" description="Basic and acidic residues" evidence="1">
    <location>
        <begin position="1"/>
        <end position="15"/>
    </location>
</feature>
<dbReference type="Proteomes" id="UP000287651">
    <property type="component" value="Unassembled WGS sequence"/>
</dbReference>
<feature type="non-terminal residue" evidence="2">
    <location>
        <position position="96"/>
    </location>
</feature>
<dbReference type="EMBL" id="AMZH03024974">
    <property type="protein sequence ID" value="RRT35492.1"/>
    <property type="molecule type" value="Genomic_DNA"/>
</dbReference>
<accession>A0A426X7N2</accession>
<feature type="region of interest" description="Disordered" evidence="1">
    <location>
        <begin position="1"/>
        <end position="24"/>
    </location>
</feature>
<evidence type="ECO:0000313" key="3">
    <source>
        <dbReference type="Proteomes" id="UP000287651"/>
    </source>
</evidence>
<sequence>MEARWEHVERSSKEYHRTHRKNTGGCRIRWESTARRYGRLQPAHRGDSHLQRGARKGLPARRGGSRLQRGARKGGRLQGARKGLPPAVSSIASRGN</sequence>
<proteinExistence type="predicted"/>
<comment type="caution">
    <text evidence="2">The sequence shown here is derived from an EMBL/GenBank/DDBJ whole genome shotgun (WGS) entry which is preliminary data.</text>
</comment>
<reference evidence="2 3" key="1">
    <citation type="journal article" date="2014" name="Agronomy (Basel)">
        <title>A Draft Genome Sequence for Ensete ventricosum, the Drought-Tolerant Tree Against Hunger.</title>
        <authorList>
            <person name="Harrison J."/>
            <person name="Moore K.A."/>
            <person name="Paszkiewicz K."/>
            <person name="Jones T."/>
            <person name="Grant M."/>
            <person name="Ambacheew D."/>
            <person name="Muzemil S."/>
            <person name="Studholme D.J."/>
        </authorList>
    </citation>
    <scope>NUCLEOTIDE SEQUENCE [LARGE SCALE GENOMIC DNA]</scope>
</reference>
<evidence type="ECO:0000313" key="2">
    <source>
        <dbReference type="EMBL" id="RRT35492.1"/>
    </source>
</evidence>
<dbReference type="AlphaFoldDB" id="A0A426X7N2"/>
<feature type="region of interest" description="Disordered" evidence="1">
    <location>
        <begin position="40"/>
        <end position="96"/>
    </location>
</feature>
<name>A0A426X7N2_ENSVE</name>
<gene>
    <name evidence="2" type="ORF">B296_00057790</name>
</gene>
<evidence type="ECO:0000256" key="1">
    <source>
        <dbReference type="SAM" id="MobiDB-lite"/>
    </source>
</evidence>